<organism evidence="1 2">
    <name type="scientific">Branchiostoma lanceolatum</name>
    <name type="common">Common lancelet</name>
    <name type="synonym">Amphioxus lanceolatum</name>
    <dbReference type="NCBI Taxonomy" id="7740"/>
    <lineage>
        <taxon>Eukaryota</taxon>
        <taxon>Metazoa</taxon>
        <taxon>Chordata</taxon>
        <taxon>Cephalochordata</taxon>
        <taxon>Leptocardii</taxon>
        <taxon>Amphioxiformes</taxon>
        <taxon>Branchiostomatidae</taxon>
        <taxon>Branchiostoma</taxon>
    </lineage>
</organism>
<dbReference type="AlphaFoldDB" id="A0A8J9YIV2"/>
<reference evidence="1" key="1">
    <citation type="submission" date="2022-01" db="EMBL/GenBank/DDBJ databases">
        <authorList>
            <person name="Braso-Vives M."/>
        </authorList>
    </citation>
    <scope>NUCLEOTIDE SEQUENCE</scope>
</reference>
<evidence type="ECO:0000313" key="1">
    <source>
        <dbReference type="EMBL" id="CAH1230804.1"/>
    </source>
</evidence>
<proteinExistence type="predicted"/>
<sequence>MPLCVLNTNLAGDAIASDVEGKVTTFLAEQLAKPPEAGTSSRQHVLKLFYALPECTIARCISQQKRFSSTPGVYPAHASPTCVKLFSAIPASAITRPGVLLDKRARPSATPGVRAHAPGVLLRRNAKLMPSGTPECAITGPARVPAYRVRMSQVPPAYITANHVDIPQELPGCTVIRSAYTRRRMC</sequence>
<dbReference type="EMBL" id="OV696686">
    <property type="protein sequence ID" value="CAH1230804.1"/>
    <property type="molecule type" value="Genomic_DNA"/>
</dbReference>
<dbReference type="Proteomes" id="UP000838412">
    <property type="component" value="Chromosome 1"/>
</dbReference>
<evidence type="ECO:0000313" key="2">
    <source>
        <dbReference type="Proteomes" id="UP000838412"/>
    </source>
</evidence>
<protein>
    <submittedName>
        <fullName evidence="1">Hypp342 protein</fullName>
    </submittedName>
</protein>
<keyword evidence="2" id="KW-1185">Reference proteome</keyword>
<name>A0A8J9YIV2_BRALA</name>
<accession>A0A8J9YIV2</accession>
<gene>
    <name evidence="1" type="primary">Hypp342</name>
    <name evidence="1" type="ORF">BLAG_LOCUS1149</name>
</gene>